<dbReference type="SMART" id="SM00606">
    <property type="entry name" value="CBD_IV"/>
    <property type="match status" value="1"/>
</dbReference>
<dbReference type="Gene3D" id="2.60.120.260">
    <property type="entry name" value="Galactose-binding domain-like"/>
    <property type="match status" value="1"/>
</dbReference>
<dbReference type="InterPro" id="IPR032178">
    <property type="entry name" value="DUF5010"/>
</dbReference>
<dbReference type="Gene3D" id="3.20.20.80">
    <property type="entry name" value="Glycosidases"/>
    <property type="match status" value="1"/>
</dbReference>
<dbReference type="GO" id="GO:0005737">
    <property type="term" value="C:cytoplasm"/>
    <property type="evidence" value="ECO:0007669"/>
    <property type="project" value="TreeGrafter"/>
</dbReference>
<gene>
    <name evidence="3" type="ORF">CfE428DRAFT_2256</name>
</gene>
<dbReference type="EMBL" id="ABVL01000005">
    <property type="protein sequence ID" value="EDY20332.1"/>
    <property type="molecule type" value="Genomic_DNA"/>
</dbReference>
<dbReference type="eggNOG" id="COG3568">
    <property type="taxonomic scope" value="Bacteria"/>
</dbReference>
<dbReference type="Pfam" id="PF18099">
    <property type="entry name" value="CBM_35_2"/>
    <property type="match status" value="1"/>
</dbReference>
<dbReference type="GO" id="GO:0051017">
    <property type="term" value="P:actin filament bundle assembly"/>
    <property type="evidence" value="ECO:0007669"/>
    <property type="project" value="TreeGrafter"/>
</dbReference>
<dbReference type="GO" id="GO:0015629">
    <property type="term" value="C:actin cytoskeleton"/>
    <property type="evidence" value="ECO:0007669"/>
    <property type="project" value="TreeGrafter"/>
</dbReference>
<dbReference type="InterPro" id="IPR008999">
    <property type="entry name" value="Actin-crosslinking"/>
</dbReference>
<dbReference type="InParanoid" id="B4D018"/>
<keyword evidence="1" id="KW-0732">Signal</keyword>
<dbReference type="GO" id="GO:0030246">
    <property type="term" value="F:carbohydrate binding"/>
    <property type="evidence" value="ECO:0007669"/>
    <property type="project" value="InterPro"/>
</dbReference>
<dbReference type="STRING" id="497964.CfE428DRAFT_2256"/>
<organism evidence="3 4">
    <name type="scientific">Chthoniobacter flavus Ellin428</name>
    <dbReference type="NCBI Taxonomy" id="497964"/>
    <lineage>
        <taxon>Bacteria</taxon>
        <taxon>Pseudomonadati</taxon>
        <taxon>Verrucomicrobiota</taxon>
        <taxon>Spartobacteria</taxon>
        <taxon>Chthoniobacterales</taxon>
        <taxon>Chthoniobacteraceae</taxon>
        <taxon>Chthoniobacter</taxon>
    </lineage>
</organism>
<dbReference type="SUPFAM" id="SSF50405">
    <property type="entry name" value="Actin-crosslinking proteins"/>
    <property type="match status" value="1"/>
</dbReference>
<dbReference type="PANTHER" id="PTHR10551:SF9">
    <property type="entry name" value="FASCIN-2"/>
    <property type="match status" value="1"/>
</dbReference>
<dbReference type="PROSITE" id="PS51175">
    <property type="entry name" value="CBM6"/>
    <property type="match status" value="1"/>
</dbReference>
<sequence length="643" mass="69584">MRAAVPSADITLQPVVTDNLPVFTSLTAYNYTDSEAVSTVLGGATVLYDAPLFYPFDSSTPGWWDNLVADLLQARLPVVMFATRGTQTTSPTDLNGGLNPRQLSQMTTALQRAGATNLLKLACFVDNPSMEGIYTSFHGLPGGTVMDLSVSSDWNDVFWLRGVKPWFDTVPSQYWYRVNNRPVIQWWSIAQKWFSNQQGNTSKLLQFISDSFNTAYGVRPVFIIDQTWESLDSTALTQPDVIGVNDWFGPPTKSYTYTALGSFISGTAVAGFINPSYFDSTSSNYHNANMVIPRNKVDGTGVNGDTFTAGLDAAVAANSTFTVLEGFNDVREWAGLYRSAASAWSSPGQYINLIRRYSDLRTVTLRLEAESCDEYLDTTTGNSSGEVDQRSGNLDIRALTGSGWAVTNTAAGEWVQFDKIDFSPGNYRFAIRYATTTANSRMRLYVDGVALPDVPLPATTSMNTFDTISLGQKTIGWGTHTLKVMFVDGGVDLDWLFVKKVDPMLTIKSTLNGFYVTAERGGNNVIIANRTAIGGWEQFSADDTNGGTLSANDVINLQAHDGLLLSAEGGGGGQLSVNRRRAGGWEQFTVVKLNGSGALVNGDSIALRTVNGQYLTVTSTGQVNCSGTSISAAQTFSVTLGTQ</sequence>
<dbReference type="CDD" id="cd00257">
    <property type="entry name" value="beta-trefoil_FSCN-like"/>
    <property type="match status" value="1"/>
</dbReference>
<dbReference type="GO" id="GO:0007163">
    <property type="term" value="P:establishment or maintenance of cell polarity"/>
    <property type="evidence" value="ECO:0007669"/>
    <property type="project" value="TreeGrafter"/>
</dbReference>
<dbReference type="InterPro" id="IPR041342">
    <property type="entry name" value="CBM35"/>
</dbReference>
<dbReference type="Proteomes" id="UP000005824">
    <property type="component" value="Unassembled WGS sequence"/>
</dbReference>
<dbReference type="SUPFAM" id="SSF49785">
    <property type="entry name" value="Galactose-binding domain-like"/>
    <property type="match status" value="1"/>
</dbReference>
<keyword evidence="4" id="KW-1185">Reference proteome</keyword>
<name>B4D018_9BACT</name>
<dbReference type="GO" id="GO:0016477">
    <property type="term" value="P:cell migration"/>
    <property type="evidence" value="ECO:0007669"/>
    <property type="project" value="TreeGrafter"/>
</dbReference>
<proteinExistence type="predicted"/>
<accession>B4D018</accession>
<evidence type="ECO:0000313" key="4">
    <source>
        <dbReference type="Proteomes" id="UP000005824"/>
    </source>
</evidence>
<dbReference type="GO" id="GO:0051015">
    <property type="term" value="F:actin filament binding"/>
    <property type="evidence" value="ECO:0007669"/>
    <property type="project" value="InterPro"/>
</dbReference>
<comment type="caution">
    <text evidence="3">The sequence shown here is derived from an EMBL/GenBank/DDBJ whole genome shotgun (WGS) entry which is preliminary data.</text>
</comment>
<dbReference type="InterPro" id="IPR005084">
    <property type="entry name" value="CBM6"/>
</dbReference>
<dbReference type="PANTHER" id="PTHR10551">
    <property type="entry name" value="FASCIN"/>
    <property type="match status" value="1"/>
</dbReference>
<feature type="domain" description="CBM6" evidence="2">
    <location>
        <begin position="365"/>
        <end position="499"/>
    </location>
</feature>
<dbReference type="InterPro" id="IPR010431">
    <property type="entry name" value="Fascin"/>
</dbReference>
<dbReference type="AlphaFoldDB" id="B4D018"/>
<dbReference type="Gene3D" id="2.80.10.50">
    <property type="match status" value="1"/>
</dbReference>
<dbReference type="InterPro" id="IPR008979">
    <property type="entry name" value="Galactose-bd-like_sf"/>
</dbReference>
<evidence type="ECO:0000259" key="2">
    <source>
        <dbReference type="PROSITE" id="PS51175"/>
    </source>
</evidence>
<reference evidence="3 4" key="1">
    <citation type="journal article" date="2011" name="J. Bacteriol.">
        <title>Genome sequence of Chthoniobacter flavus Ellin428, an aerobic heterotrophic soil bacterium.</title>
        <authorList>
            <person name="Kant R."/>
            <person name="van Passel M.W."/>
            <person name="Palva A."/>
            <person name="Lucas S."/>
            <person name="Lapidus A."/>
            <person name="Glavina Del Rio T."/>
            <person name="Dalin E."/>
            <person name="Tice H."/>
            <person name="Bruce D."/>
            <person name="Goodwin L."/>
            <person name="Pitluck S."/>
            <person name="Larimer F.W."/>
            <person name="Land M.L."/>
            <person name="Hauser L."/>
            <person name="Sangwan P."/>
            <person name="de Vos W.M."/>
            <person name="Janssen P.H."/>
            <person name="Smidt H."/>
        </authorList>
    </citation>
    <scope>NUCLEOTIDE SEQUENCE [LARGE SCALE GENOMIC DNA]</scope>
    <source>
        <strain evidence="3 4">Ellin428</strain>
    </source>
</reference>
<dbReference type="CDD" id="cd04080">
    <property type="entry name" value="CBM6_cellulase-like"/>
    <property type="match status" value="1"/>
</dbReference>
<protein>
    <submittedName>
        <fullName evidence="3">Carbohydrate binding family 6</fullName>
    </submittedName>
</protein>
<dbReference type="eggNOG" id="COG1404">
    <property type="taxonomic scope" value="Bacteria"/>
</dbReference>
<dbReference type="Pfam" id="PF16402">
    <property type="entry name" value="DUF5010"/>
    <property type="match status" value="1"/>
</dbReference>
<dbReference type="InterPro" id="IPR006584">
    <property type="entry name" value="Cellulose-bd_IV"/>
</dbReference>
<evidence type="ECO:0000256" key="1">
    <source>
        <dbReference type="ARBA" id="ARBA00022729"/>
    </source>
</evidence>
<evidence type="ECO:0000313" key="3">
    <source>
        <dbReference type="EMBL" id="EDY20332.1"/>
    </source>
</evidence>